<reference evidence="7" key="7">
    <citation type="submission" date="2022-10" db="EMBL/GenBank/DDBJ databases">
        <title>Human gut microbiome strain richness.</title>
        <authorList>
            <person name="Chen-Liaw A."/>
        </authorList>
    </citation>
    <scope>NUCLEOTIDE SEQUENCE</scope>
    <source>
        <strain evidence="7">1001283st1_A3_1001283B150304_161114</strain>
    </source>
</reference>
<dbReference type="EMBL" id="CZAP01000002">
    <property type="protein sequence ID" value="CUP03974.1"/>
    <property type="molecule type" value="Genomic_DNA"/>
</dbReference>
<dbReference type="Proteomes" id="UP001217776">
    <property type="component" value="Unassembled WGS sequence"/>
</dbReference>
<dbReference type="EMBL" id="WCRW01000010">
    <property type="protein sequence ID" value="KAB4454622.1"/>
    <property type="molecule type" value="Genomic_DNA"/>
</dbReference>
<accession>A0A0P0F3V4</accession>
<evidence type="ECO:0000313" key="3">
    <source>
        <dbReference type="EMBL" id="KAB4454622.1"/>
    </source>
</evidence>
<reference evidence="1 17" key="4">
    <citation type="submission" date="2020-02" db="EMBL/GenBank/DDBJ databases">
        <title>Whole-genome sequencing and comparative analysis of the genomes of Bacteroides thetaiotaomicron and Escherichia coli isolated from a healthy resident in Vietnam.</title>
        <authorList>
            <person name="Mohsin M."/>
            <person name="Tanaka K."/>
            <person name="Kawahara R."/>
            <person name="Kondo S."/>
            <person name="Noguchi H."/>
            <person name="Motooka D."/>
            <person name="Nakamura S."/>
            <person name="Khong D.T."/>
            <person name="Nguyen T.N."/>
            <person name="Tran H.T."/>
            <person name="Yamamoto Y."/>
        </authorList>
    </citation>
    <scope>NUCLEOTIDE SEQUENCE [LARGE SCALE GENOMIC DNA]</scope>
    <source>
        <strain evidence="1 17">F9-2</strain>
    </source>
</reference>
<name>A0A0P0F3V4_BACT4</name>
<evidence type="ECO:0000313" key="7">
    <source>
        <dbReference type="EMBL" id="MDC2235670.1"/>
    </source>
</evidence>
<dbReference type="EMBL" id="JAQNVG010000010">
    <property type="protein sequence ID" value="MDC2235670.1"/>
    <property type="molecule type" value="Genomic_DNA"/>
</dbReference>
<dbReference type="Proteomes" id="UP000284785">
    <property type="component" value="Unassembled WGS sequence"/>
</dbReference>
<dbReference type="EMBL" id="JAHYQA010000002">
    <property type="protein sequence ID" value="MCE9236546.1"/>
    <property type="molecule type" value="Genomic_DNA"/>
</dbReference>
<evidence type="ECO:0000313" key="4">
    <source>
        <dbReference type="EMBL" id="KAB4476843.1"/>
    </source>
</evidence>
<sequence>MGTNLNKYFAGELTSEEKEVFLLNVKNNGEMREEFIEYQSVVALVDWSFPKDDKELAKQKLSEFMSRIENSENKKA</sequence>
<evidence type="ECO:0000313" key="15">
    <source>
        <dbReference type="Proteomes" id="UP000436858"/>
    </source>
</evidence>
<reference evidence="14 15" key="3">
    <citation type="journal article" date="2019" name="Nat. Med.">
        <title>A library of human gut bacterial isolates paired with longitudinal multiomics data enables mechanistic microbiome research.</title>
        <authorList>
            <person name="Poyet M."/>
            <person name="Groussin M."/>
            <person name="Gibbons S.M."/>
            <person name="Avila-Pacheco J."/>
            <person name="Jiang X."/>
            <person name="Kearney S.M."/>
            <person name="Perrotta A.R."/>
            <person name="Berdy B."/>
            <person name="Zhao S."/>
            <person name="Lieberman T.D."/>
            <person name="Swanson P.K."/>
            <person name="Smith M."/>
            <person name="Roesemann S."/>
            <person name="Alexander J.E."/>
            <person name="Rich S.A."/>
            <person name="Livny J."/>
            <person name="Vlamakis H."/>
            <person name="Clish C."/>
            <person name="Bullock K."/>
            <person name="Deik A."/>
            <person name="Scott J."/>
            <person name="Pierce K.A."/>
            <person name="Xavier R.J."/>
            <person name="Alm E.J."/>
        </authorList>
    </citation>
    <scope>NUCLEOTIDE SEQUENCE [LARGE SCALE GENOMIC DNA]</scope>
    <source>
        <strain evidence="4 16">BIOML-A156</strain>
        <strain evidence="3 14">BIOML-A160</strain>
        <strain evidence="5 15">BIOML-A162</strain>
    </source>
</reference>
<dbReference type="RefSeq" id="WP_008760955.1">
    <property type="nucleotide sequence ID" value="NZ_AP022660.1"/>
</dbReference>
<evidence type="ECO:0000313" key="2">
    <source>
        <dbReference type="EMBL" id="CUP03974.1"/>
    </source>
</evidence>
<dbReference type="Proteomes" id="UP000500882">
    <property type="component" value="Chromosome"/>
</dbReference>
<evidence type="ECO:0000313" key="12">
    <source>
        <dbReference type="Proteomes" id="UP000283616"/>
    </source>
</evidence>
<evidence type="ECO:0000313" key="5">
    <source>
        <dbReference type="EMBL" id="KAB4487940.1"/>
    </source>
</evidence>
<dbReference type="EMBL" id="QROV01000002">
    <property type="protein sequence ID" value="RHL63984.1"/>
    <property type="molecule type" value="Genomic_DNA"/>
</dbReference>
<evidence type="ECO:0000313" key="14">
    <source>
        <dbReference type="Proteomes" id="UP000436825"/>
    </source>
</evidence>
<proteinExistence type="predicted"/>
<evidence type="ECO:0000313" key="8">
    <source>
        <dbReference type="EMBL" id="RHD85841.1"/>
    </source>
</evidence>
<dbReference type="GeneID" id="60925246"/>
<protein>
    <submittedName>
        <fullName evidence="2 3">Anti-sigma factor</fullName>
    </submittedName>
</protein>
<dbReference type="EMBL" id="WCRS01000003">
    <property type="protein sequence ID" value="KAB4476843.1"/>
    <property type="molecule type" value="Genomic_DNA"/>
</dbReference>
<dbReference type="EMBL" id="AP022660">
    <property type="protein sequence ID" value="BCA48607.1"/>
    <property type="molecule type" value="Genomic_DNA"/>
</dbReference>
<dbReference type="PATRIC" id="fig|818.23.peg.4278"/>
<reference evidence="6" key="6">
    <citation type="submission" date="2021-07" db="EMBL/GenBank/DDBJ databases">
        <title>Comparative genomics of Bacteroides fragilis group isolates reveals species-dependent resistance mechanisms and validates clinical tools for resistance prediction.</title>
        <authorList>
            <person name="Wallace M.J."/>
            <person name="Jean S."/>
            <person name="Wallace M.A."/>
            <person name="Carey-Ann B.D."/>
            <person name="Dantas G."/>
        </authorList>
    </citation>
    <scope>NUCLEOTIDE SEQUENCE</scope>
    <source>
        <strain evidence="6">BJH_160</strain>
    </source>
</reference>
<dbReference type="Proteomes" id="UP000283616">
    <property type="component" value="Unassembled WGS sequence"/>
</dbReference>
<reference evidence="12 13" key="2">
    <citation type="submission" date="2018-08" db="EMBL/GenBank/DDBJ databases">
        <title>A genome reference for cultivated species of the human gut microbiota.</title>
        <authorList>
            <person name="Zou Y."/>
            <person name="Xue W."/>
            <person name="Luo G."/>
        </authorList>
    </citation>
    <scope>NUCLEOTIDE SEQUENCE [LARGE SCALE GENOMIC DNA]</scope>
    <source>
        <strain evidence="9 12">AF37-12</strain>
        <strain evidence="8 13">AM30-26</strain>
    </source>
</reference>
<dbReference type="Proteomes" id="UP001200544">
    <property type="component" value="Unassembled WGS sequence"/>
</dbReference>
<dbReference type="EMBL" id="QSJP01000016">
    <property type="protein sequence ID" value="RHD85841.1"/>
    <property type="molecule type" value="Genomic_DNA"/>
</dbReference>
<evidence type="ECO:0000313" key="16">
    <source>
        <dbReference type="Proteomes" id="UP000488521"/>
    </source>
</evidence>
<accession>C6IKN7</accession>
<gene>
    <name evidence="1" type="ORF">BatF92_05490</name>
    <name evidence="9" type="ORF">DW011_02295</name>
    <name evidence="8" type="ORF">DW780_17130</name>
    <name evidence="2" type="ORF">ERS852511_00942</name>
    <name evidence="4" type="ORF">GAN59_06600</name>
    <name evidence="3" type="ORF">GAN75_15780</name>
    <name evidence="5" type="ORF">GAN91_00620</name>
    <name evidence="6" type="ORF">K0H07_05155</name>
    <name evidence="10" type="ORF">KQP59_20975</name>
    <name evidence="7" type="ORF">PO127_07910</name>
</gene>
<dbReference type="AlphaFoldDB" id="A0A0P0F3V4"/>
<dbReference type="Proteomes" id="UP000095576">
    <property type="component" value="Unassembled WGS sequence"/>
</dbReference>
<dbReference type="Proteomes" id="UP000436825">
    <property type="component" value="Unassembled WGS sequence"/>
</dbReference>
<dbReference type="Proteomes" id="UP000488521">
    <property type="component" value="Unassembled WGS sequence"/>
</dbReference>
<evidence type="ECO:0000313" key="11">
    <source>
        <dbReference type="Proteomes" id="UP000095576"/>
    </source>
</evidence>
<dbReference type="KEGG" id="btho:Btheta7330_04154"/>
<reference evidence="2 11" key="1">
    <citation type="submission" date="2015-09" db="EMBL/GenBank/DDBJ databases">
        <authorList>
            <consortium name="Pathogen Informatics"/>
        </authorList>
    </citation>
    <scope>NUCLEOTIDE SEQUENCE [LARGE SCALE GENOMIC DNA]</scope>
    <source>
        <strain evidence="2 11">2789STDY5834899</strain>
    </source>
</reference>
<dbReference type="Proteomes" id="UP001156216">
    <property type="component" value="Chromosome"/>
</dbReference>
<evidence type="ECO:0000313" key="17">
    <source>
        <dbReference type="Proteomes" id="UP000500882"/>
    </source>
</evidence>
<reference evidence="10" key="5">
    <citation type="submission" date="2021-06" db="EMBL/GenBank/DDBJ databases">
        <title>Interrogation of the integrated mobile genetic elements in gut-associated Bacteroides with a consensus prediction approach.</title>
        <authorList>
            <person name="Campbell D.E."/>
            <person name="Leigh J.R."/>
            <person name="Kim T."/>
            <person name="England W."/>
            <person name="Whitaker R.J."/>
            <person name="Degnan P.H."/>
        </authorList>
    </citation>
    <scope>NUCLEOTIDE SEQUENCE</scope>
    <source>
        <strain evidence="10">VPI-BTDOT2</strain>
    </source>
</reference>
<evidence type="ECO:0000313" key="13">
    <source>
        <dbReference type="Proteomes" id="UP000284785"/>
    </source>
</evidence>
<evidence type="ECO:0000313" key="6">
    <source>
        <dbReference type="EMBL" id="MCE9236546.1"/>
    </source>
</evidence>
<evidence type="ECO:0000313" key="10">
    <source>
        <dbReference type="EMBL" id="UYU70725.1"/>
    </source>
</evidence>
<organism evidence="3 14">
    <name type="scientific">Bacteroides thetaiotaomicron</name>
    <dbReference type="NCBI Taxonomy" id="818"/>
    <lineage>
        <taxon>Bacteria</taxon>
        <taxon>Pseudomonadati</taxon>
        <taxon>Bacteroidota</taxon>
        <taxon>Bacteroidia</taxon>
        <taxon>Bacteroidales</taxon>
        <taxon>Bacteroidaceae</taxon>
        <taxon>Bacteroides</taxon>
    </lineage>
</organism>
<dbReference type="EMBL" id="WCRY01000001">
    <property type="protein sequence ID" value="KAB4487940.1"/>
    <property type="molecule type" value="Genomic_DNA"/>
</dbReference>
<evidence type="ECO:0000313" key="1">
    <source>
        <dbReference type="EMBL" id="BCA48607.1"/>
    </source>
</evidence>
<dbReference type="EMBL" id="CP083681">
    <property type="protein sequence ID" value="UYU70725.1"/>
    <property type="molecule type" value="Genomic_DNA"/>
</dbReference>
<evidence type="ECO:0000313" key="9">
    <source>
        <dbReference type="EMBL" id="RHL63984.1"/>
    </source>
</evidence>
<dbReference type="Proteomes" id="UP000436858">
    <property type="component" value="Unassembled WGS sequence"/>
</dbReference>